<sequence>MPQAPAGSGPRRRTALAAALACLAAAGCTAEDTATRRRPPGPAPGRPADKDALVMVIRHAEKPFAGATGEDDEGNEDPGFLAGRGRRRAEELPRLFGPAHSARLPRPAALFATGGPRTAPARSRQTLAPLATALRVPVRSQFGLGAETGLARAVLEARTPVLVCWEAAGIPRLVHALGAHRVIGVPAAWPDRYDLVWTLTRTRGQWAFRELPQELLPGDA</sequence>
<evidence type="ECO:0000313" key="3">
    <source>
        <dbReference type="EMBL" id="MDK9497566.1"/>
    </source>
</evidence>
<proteinExistence type="predicted"/>
<dbReference type="InterPro" id="IPR029033">
    <property type="entry name" value="His_PPase_superfam"/>
</dbReference>
<evidence type="ECO:0000256" key="2">
    <source>
        <dbReference type="SAM" id="SignalP"/>
    </source>
</evidence>
<dbReference type="RefSeq" id="WP_285343306.1">
    <property type="nucleotide sequence ID" value="NZ_JASITI010000020.1"/>
</dbReference>
<accession>A0ABT7GW95</accession>
<comment type="caution">
    <text evidence="3">The sequence shown here is derived from an EMBL/GenBank/DDBJ whole genome shotgun (WGS) entry which is preliminary data.</text>
</comment>
<reference evidence="3 4" key="1">
    <citation type="submission" date="2023-05" db="EMBL/GenBank/DDBJ databases">
        <title>Sequencing and Assembly of Streptomyces sp. NP73.</title>
        <authorList>
            <person name="Konwar A.N."/>
            <person name="Saikia K."/>
            <person name="Thakur D."/>
        </authorList>
    </citation>
    <scope>NUCLEOTIDE SEQUENCE [LARGE SCALE GENOMIC DNA]</scope>
    <source>
        <strain evidence="3 4">NP73</strain>
    </source>
</reference>
<keyword evidence="2" id="KW-0732">Signal</keyword>
<feature type="chain" id="PRO_5045175149" description="Histidine phosphatase family protein" evidence="2">
    <location>
        <begin position="31"/>
        <end position="220"/>
    </location>
</feature>
<evidence type="ECO:0000256" key="1">
    <source>
        <dbReference type="SAM" id="MobiDB-lite"/>
    </source>
</evidence>
<feature type="region of interest" description="Disordered" evidence="1">
    <location>
        <begin position="28"/>
        <end position="49"/>
    </location>
</feature>
<feature type="signal peptide" evidence="2">
    <location>
        <begin position="1"/>
        <end position="30"/>
    </location>
</feature>
<protein>
    <recommendedName>
        <fullName evidence="5">Histidine phosphatase family protein</fullName>
    </recommendedName>
</protein>
<organism evidence="3 4">
    <name type="scientific">Streptomyces katrae</name>
    <dbReference type="NCBI Taxonomy" id="68223"/>
    <lineage>
        <taxon>Bacteria</taxon>
        <taxon>Bacillati</taxon>
        <taxon>Actinomycetota</taxon>
        <taxon>Actinomycetes</taxon>
        <taxon>Kitasatosporales</taxon>
        <taxon>Streptomycetaceae</taxon>
        <taxon>Streptomyces</taxon>
    </lineage>
</organism>
<keyword evidence="4" id="KW-1185">Reference proteome</keyword>
<evidence type="ECO:0008006" key="5">
    <source>
        <dbReference type="Google" id="ProtNLM"/>
    </source>
</evidence>
<name>A0ABT7GW95_9ACTN</name>
<evidence type="ECO:0000313" key="4">
    <source>
        <dbReference type="Proteomes" id="UP001223390"/>
    </source>
</evidence>
<dbReference type="Gene3D" id="3.40.50.1240">
    <property type="entry name" value="Phosphoglycerate mutase-like"/>
    <property type="match status" value="1"/>
</dbReference>
<dbReference type="EMBL" id="JASITI010000020">
    <property type="protein sequence ID" value="MDK9497566.1"/>
    <property type="molecule type" value="Genomic_DNA"/>
</dbReference>
<gene>
    <name evidence="3" type="ORF">QEZ40_002507</name>
</gene>
<dbReference type="Proteomes" id="UP001223390">
    <property type="component" value="Unassembled WGS sequence"/>
</dbReference>